<dbReference type="EMBL" id="BARV01043331">
    <property type="protein sequence ID" value="GAI62189.1"/>
    <property type="molecule type" value="Genomic_DNA"/>
</dbReference>
<proteinExistence type="predicted"/>
<dbReference type="EMBL" id="BARV01043332">
    <property type="protein sequence ID" value="GAI62197.1"/>
    <property type="molecule type" value="Genomic_DNA"/>
</dbReference>
<sequence length="54" mass="5933">MKLPKAIEIGELNIKEAGRKMPPDTLDALKLLVEAGKDKVQSRGSLRPGFYVLP</sequence>
<gene>
    <name evidence="1" type="ORF">S06H3_64731</name>
    <name evidence="2" type="ORF">S06H3_64732</name>
</gene>
<accession>X1Q0X7</accession>
<dbReference type="AlphaFoldDB" id="X1Q0X7"/>
<reference evidence="2" key="1">
    <citation type="journal article" date="2014" name="Front. Microbiol.">
        <title>High frequency of phylogenetically diverse reductive dehalogenase-homologous genes in deep subseafloor sedimentary metagenomes.</title>
        <authorList>
            <person name="Kawai M."/>
            <person name="Futagami T."/>
            <person name="Toyoda A."/>
            <person name="Takaki Y."/>
            <person name="Nishi S."/>
            <person name="Hori S."/>
            <person name="Arai W."/>
            <person name="Tsubouchi T."/>
            <person name="Morono Y."/>
            <person name="Uchiyama I."/>
            <person name="Ito T."/>
            <person name="Fujiyama A."/>
            <person name="Inagaki F."/>
            <person name="Takami H."/>
        </authorList>
    </citation>
    <scope>NUCLEOTIDE SEQUENCE</scope>
    <source>
        <strain evidence="2">Expedition CK06-06</strain>
    </source>
</reference>
<evidence type="ECO:0008006" key="3">
    <source>
        <dbReference type="Google" id="ProtNLM"/>
    </source>
</evidence>
<evidence type="ECO:0000313" key="1">
    <source>
        <dbReference type="EMBL" id="GAI62189.1"/>
    </source>
</evidence>
<organism evidence="2">
    <name type="scientific">marine sediment metagenome</name>
    <dbReference type="NCBI Taxonomy" id="412755"/>
    <lineage>
        <taxon>unclassified sequences</taxon>
        <taxon>metagenomes</taxon>
        <taxon>ecological metagenomes</taxon>
    </lineage>
</organism>
<comment type="caution">
    <text evidence="2">The sequence shown here is derived from an EMBL/GenBank/DDBJ whole genome shotgun (WGS) entry which is preliminary data.</text>
</comment>
<protein>
    <recommendedName>
        <fullName evidence="3">HTH HARE-type domain-containing protein</fullName>
    </recommendedName>
</protein>
<feature type="non-terminal residue" evidence="2">
    <location>
        <position position="54"/>
    </location>
</feature>
<name>X1Q0X7_9ZZZZ</name>
<evidence type="ECO:0000313" key="2">
    <source>
        <dbReference type="EMBL" id="GAI62197.1"/>
    </source>
</evidence>